<evidence type="ECO:0000259" key="2">
    <source>
        <dbReference type="Pfam" id="PF13640"/>
    </source>
</evidence>
<reference evidence="3 4" key="1">
    <citation type="submission" date="2024-02" db="EMBL/GenBank/DDBJ databases">
        <authorList>
            <person name="Daric V."/>
            <person name="Darras S."/>
        </authorList>
    </citation>
    <scope>NUCLEOTIDE SEQUENCE [LARGE SCALE GENOMIC DNA]</scope>
</reference>
<feature type="chain" id="PRO_5045470051" description="Prolyl 4-hydroxylase alpha subunit Fe(2+) 2OG dioxygenase domain-containing protein" evidence="1">
    <location>
        <begin position="24"/>
        <end position="562"/>
    </location>
</feature>
<organism evidence="3 4">
    <name type="scientific">Clavelina lepadiformis</name>
    <name type="common">Light-bulb sea squirt</name>
    <name type="synonym">Ascidia lepadiformis</name>
    <dbReference type="NCBI Taxonomy" id="159417"/>
    <lineage>
        <taxon>Eukaryota</taxon>
        <taxon>Metazoa</taxon>
        <taxon>Chordata</taxon>
        <taxon>Tunicata</taxon>
        <taxon>Ascidiacea</taxon>
        <taxon>Aplousobranchia</taxon>
        <taxon>Clavelinidae</taxon>
        <taxon>Clavelina</taxon>
    </lineage>
</organism>
<feature type="signal peptide" evidence="1">
    <location>
        <begin position="1"/>
        <end position="23"/>
    </location>
</feature>
<sequence length="562" mass="65630">MKLMTNELLAVFLCLGLGMVVFGFQEDVDMNDDQDMEKPDHDFEEIKISRVLDIGDSHTAWVIDNAISKEAAEFYSDTFDQLTQFRGYSYENIMKNIGTGKDEKYGNAPWTKSLDIDNFQRTFAWKNLQPHVEKLLENEVVMEYGQMELLRALDVVAPMRGRYCASNRYALTIYLTSQWNLNNYGQASFYQKVPRQNEPNLTRLEITQSVHPHAYRAILWPSCHTVLFRAPCVNYIHRLKYLNLWITTDPNNDENPPFPAPFTPQSDEEFADFHFTNFDADRKIDFHQHLVRSFNDDSEDRTLHIFDDLFTTDEVRQWKSHLLKSLPRGNPYDTDQLEDHDNVQWISAYDVESFMKTDMWPRFLALCEFVSNETEWYPYDVALNFVRSADHTRIHPDSEPHQTELTMVFYLNEGLVPSDYGETTFVVLKEADGVHEFIGQGGEVYEAIATVTPKFGRIAIFRNNIEHSAHPPSTQFTGVRFTFALKVSRTKHLSLVKRTYEMMEDLDLTHAQEQLNERLMSGELDDPRNFATEKLEKLHKKVSQQIRDTKQKMHREALAHEI</sequence>
<keyword evidence="1" id="KW-0732">Signal</keyword>
<dbReference type="PANTHER" id="PTHR35169:SF1">
    <property type="entry name" value="PROLYL 4-HYDROXYLASE ALPHA SUBUNIT FE(2+) 2OG DIOXYGENASE DOMAIN-CONTAINING PROTEIN"/>
    <property type="match status" value="1"/>
</dbReference>
<dbReference type="EMBL" id="CAWYQH010000141">
    <property type="protein sequence ID" value="CAK8694225.1"/>
    <property type="molecule type" value="Genomic_DNA"/>
</dbReference>
<dbReference type="Gene3D" id="2.60.120.620">
    <property type="entry name" value="q2cbj1_9rhob like domain"/>
    <property type="match status" value="1"/>
</dbReference>
<dbReference type="InterPro" id="IPR044862">
    <property type="entry name" value="Pro_4_hyd_alph_FE2OG_OXY"/>
</dbReference>
<comment type="caution">
    <text evidence="3">The sequence shown here is derived from an EMBL/GenBank/DDBJ whole genome shotgun (WGS) entry which is preliminary data.</text>
</comment>
<gene>
    <name evidence="3" type="ORF">CVLEPA_LOCUS27612</name>
</gene>
<feature type="domain" description="Prolyl 4-hydroxylase alpha subunit Fe(2+) 2OG dioxygenase" evidence="2">
    <location>
        <begin position="390"/>
        <end position="483"/>
    </location>
</feature>
<evidence type="ECO:0000313" key="3">
    <source>
        <dbReference type="EMBL" id="CAK8694225.1"/>
    </source>
</evidence>
<evidence type="ECO:0000313" key="4">
    <source>
        <dbReference type="Proteomes" id="UP001642483"/>
    </source>
</evidence>
<keyword evidence="4" id="KW-1185">Reference proteome</keyword>
<protein>
    <recommendedName>
        <fullName evidence="2">Prolyl 4-hydroxylase alpha subunit Fe(2+) 2OG dioxygenase domain-containing protein</fullName>
    </recommendedName>
</protein>
<evidence type="ECO:0000256" key="1">
    <source>
        <dbReference type="SAM" id="SignalP"/>
    </source>
</evidence>
<dbReference type="PANTHER" id="PTHR35169">
    <property type="entry name" value="FE2OG DIOXYGENASE DOMAIN-CONTAINING PROTEIN"/>
    <property type="match status" value="1"/>
</dbReference>
<dbReference type="Pfam" id="PF13640">
    <property type="entry name" value="2OG-FeII_Oxy_3"/>
    <property type="match status" value="1"/>
</dbReference>
<name>A0ABP0GRM9_CLALP</name>
<dbReference type="Proteomes" id="UP001642483">
    <property type="component" value="Unassembled WGS sequence"/>
</dbReference>
<accession>A0ABP0GRM9</accession>
<proteinExistence type="predicted"/>